<evidence type="ECO:0000256" key="10">
    <source>
        <dbReference type="ARBA" id="ARBA00023204"/>
    </source>
</evidence>
<dbReference type="PANTHER" id="PTHR11139">
    <property type="entry name" value="ATAXIA TELANGIECTASIA MUTATED ATM -RELATED"/>
    <property type="match status" value="1"/>
</dbReference>
<evidence type="ECO:0000256" key="12">
    <source>
        <dbReference type="SAM" id="MobiDB-lite"/>
    </source>
</evidence>
<evidence type="ECO:0000256" key="9">
    <source>
        <dbReference type="ARBA" id="ARBA00022840"/>
    </source>
</evidence>
<evidence type="ECO:0000259" key="15">
    <source>
        <dbReference type="PROSITE" id="PS51190"/>
    </source>
</evidence>
<evidence type="ECO:0000256" key="3">
    <source>
        <dbReference type="ARBA" id="ARBA00012513"/>
    </source>
</evidence>
<comment type="similarity">
    <text evidence="2">Belongs to the PI3/PI4-kinase family. ATM subfamily.</text>
</comment>
<keyword evidence="7" id="KW-0227">DNA damage</keyword>
<dbReference type="GO" id="GO:0005694">
    <property type="term" value="C:chromosome"/>
    <property type="evidence" value="ECO:0007669"/>
    <property type="project" value="TreeGrafter"/>
</dbReference>
<dbReference type="SMART" id="SM00146">
    <property type="entry name" value="PI3Kc"/>
    <property type="match status" value="1"/>
</dbReference>
<dbReference type="CDD" id="cd00892">
    <property type="entry name" value="PIKKc_ATR"/>
    <property type="match status" value="1"/>
</dbReference>
<dbReference type="SMART" id="SM01343">
    <property type="entry name" value="FATC"/>
    <property type="match status" value="1"/>
</dbReference>
<dbReference type="InterPro" id="IPR050517">
    <property type="entry name" value="DDR_Repair_Kinase"/>
</dbReference>
<dbReference type="InterPro" id="IPR011009">
    <property type="entry name" value="Kinase-like_dom_sf"/>
</dbReference>
<evidence type="ECO:0000256" key="1">
    <source>
        <dbReference type="ARBA" id="ARBA00004123"/>
    </source>
</evidence>
<sequence length="632" mass="69444">MPRLLTLFFDIGSMADPPAPPEHTGRSANAAHVSRSRGGGGGGGGGGAAETPLQLLRARATQLVADAVRGVPAYMWYTCLPQLLSRVGHPNAEVQAVVVQALAHLLASHPHQALWHVSGLQLSLNKARKAVGERVVAKAYQTLLQEARAADAQCVRDAKALFDDLIDLAQHQPPTERTRETTFNIGRRIRLERFVVPVQAALTGQPLVSAHNPFPTAQVHIRRFNDQIRFMPSKAKPKKVSIQVLETGETLNFLCKQERKGDLRKDGRLMEVNGMVNRLLQRCPAGRQRRLRLRTYAVLCLNEECGVLEWVPNTTGFRQVRTSRARGPPMEPAFRYSAGHPKQPSYQQLRTVLDQLQHPSVAPHEAAATYRAQIVPRFPPCMHRWFMEHFREPTAWFEARTTFARSAAVWSGVGHVVGLGDRHGENILIDTTRGECVHVDFDCLFDKGLTLARPEIVPFRLTPNMVDGMGLTGYEGVYRNSLEVTMSVLRDNRETLLSVLEPFLQDPTVAWGRTGRAQRDEFAGGAGAGGAAAAAGGDTVNEDAKRILRVIDERLRGMYNVYAPAPRVKAPASGARGGAAAAAAAAADQQQQLKLKGPELPLSVQGQVHRLIQEATSLENLAQMYVGWMPWS</sequence>
<gene>
    <name evidence="16" type="ORF">JKP88DRAFT_260295</name>
</gene>
<dbReference type="SUPFAM" id="SSF48371">
    <property type="entry name" value="ARM repeat"/>
    <property type="match status" value="1"/>
</dbReference>
<dbReference type="EC" id="2.7.11.1" evidence="3"/>
<dbReference type="InterPro" id="IPR000403">
    <property type="entry name" value="PI3/4_kinase_cat_dom"/>
</dbReference>
<feature type="compositionally biased region" description="Gly residues" evidence="12">
    <location>
        <begin position="37"/>
        <end position="48"/>
    </location>
</feature>
<dbReference type="SUPFAM" id="SSF56112">
    <property type="entry name" value="Protein kinase-like (PK-like)"/>
    <property type="match status" value="1"/>
</dbReference>
<evidence type="ECO:0000256" key="8">
    <source>
        <dbReference type="ARBA" id="ARBA00022777"/>
    </source>
</evidence>
<feature type="domain" description="PI3K/PI4K catalytic" evidence="13">
    <location>
        <begin position="224"/>
        <end position="559"/>
    </location>
</feature>
<dbReference type="GO" id="GO:0000723">
    <property type="term" value="P:telomere maintenance"/>
    <property type="evidence" value="ECO:0007669"/>
    <property type="project" value="TreeGrafter"/>
</dbReference>
<dbReference type="EMBL" id="JAFCMP010000091">
    <property type="protein sequence ID" value="KAG5187220.1"/>
    <property type="molecule type" value="Genomic_DNA"/>
</dbReference>
<evidence type="ECO:0000259" key="14">
    <source>
        <dbReference type="PROSITE" id="PS51189"/>
    </source>
</evidence>
<feature type="domain" description="FAT" evidence="14">
    <location>
        <begin position="1"/>
        <end position="123"/>
    </location>
</feature>
<accession>A0A835Z967</accession>
<keyword evidence="17" id="KW-1185">Reference proteome</keyword>
<dbReference type="InterPro" id="IPR057564">
    <property type="entry name" value="HEAT_ATR"/>
</dbReference>
<dbReference type="OrthoDB" id="381190at2759"/>
<evidence type="ECO:0000256" key="2">
    <source>
        <dbReference type="ARBA" id="ARBA00010769"/>
    </source>
</evidence>
<dbReference type="Pfam" id="PF23593">
    <property type="entry name" value="HEAT_ATR"/>
    <property type="match status" value="1"/>
</dbReference>
<dbReference type="AlphaFoldDB" id="A0A835Z967"/>
<dbReference type="GO" id="GO:0005524">
    <property type="term" value="F:ATP binding"/>
    <property type="evidence" value="ECO:0007669"/>
    <property type="project" value="UniProtKB-KW"/>
</dbReference>
<organism evidence="16 17">
    <name type="scientific">Tribonema minus</name>
    <dbReference type="NCBI Taxonomy" id="303371"/>
    <lineage>
        <taxon>Eukaryota</taxon>
        <taxon>Sar</taxon>
        <taxon>Stramenopiles</taxon>
        <taxon>Ochrophyta</taxon>
        <taxon>PX clade</taxon>
        <taxon>Xanthophyceae</taxon>
        <taxon>Tribonematales</taxon>
        <taxon>Tribonemataceae</taxon>
        <taxon>Tribonema</taxon>
    </lineage>
</organism>
<dbReference type="Gene3D" id="3.30.1010.10">
    <property type="entry name" value="Phosphatidylinositol 3-kinase Catalytic Subunit, Chain A, domain 4"/>
    <property type="match status" value="1"/>
</dbReference>
<evidence type="ECO:0000313" key="17">
    <source>
        <dbReference type="Proteomes" id="UP000664859"/>
    </source>
</evidence>
<dbReference type="GO" id="GO:0000077">
    <property type="term" value="P:DNA damage checkpoint signaling"/>
    <property type="evidence" value="ECO:0007669"/>
    <property type="project" value="TreeGrafter"/>
</dbReference>
<reference evidence="16" key="1">
    <citation type="submission" date="2021-02" db="EMBL/GenBank/DDBJ databases">
        <title>First Annotated Genome of the Yellow-green Alga Tribonema minus.</title>
        <authorList>
            <person name="Mahan K.M."/>
        </authorList>
    </citation>
    <scope>NUCLEOTIDE SEQUENCE</scope>
    <source>
        <strain evidence="16">UTEX B ZZ1240</strain>
    </source>
</reference>
<evidence type="ECO:0000313" key="16">
    <source>
        <dbReference type="EMBL" id="KAG5187220.1"/>
    </source>
</evidence>
<evidence type="ECO:0000256" key="11">
    <source>
        <dbReference type="ARBA" id="ARBA00023242"/>
    </source>
</evidence>
<keyword evidence="10" id="KW-0234">DNA repair</keyword>
<feature type="region of interest" description="Disordered" evidence="12">
    <location>
        <begin position="16"/>
        <end position="48"/>
    </location>
</feature>
<dbReference type="PROSITE" id="PS51189">
    <property type="entry name" value="FAT"/>
    <property type="match status" value="1"/>
</dbReference>
<dbReference type="PROSITE" id="PS50290">
    <property type="entry name" value="PI3_4_KINASE_3"/>
    <property type="match status" value="1"/>
</dbReference>
<dbReference type="PANTHER" id="PTHR11139:SF69">
    <property type="entry name" value="SERINE_THREONINE-PROTEIN KINASE ATR"/>
    <property type="match status" value="1"/>
</dbReference>
<dbReference type="InterPro" id="IPR003152">
    <property type="entry name" value="FATC_dom"/>
</dbReference>
<feature type="domain" description="FATC" evidence="15">
    <location>
        <begin position="600"/>
        <end position="632"/>
    </location>
</feature>
<dbReference type="InterPro" id="IPR016024">
    <property type="entry name" value="ARM-type_fold"/>
</dbReference>
<keyword evidence="5" id="KW-0808">Transferase</keyword>
<comment type="subcellular location">
    <subcellularLocation>
        <location evidence="1">Nucleus</location>
    </subcellularLocation>
</comment>
<keyword evidence="8 16" id="KW-0418">Kinase</keyword>
<dbReference type="Pfam" id="PF02260">
    <property type="entry name" value="FATC"/>
    <property type="match status" value="1"/>
</dbReference>
<dbReference type="InterPro" id="IPR014009">
    <property type="entry name" value="PIK_FAT"/>
</dbReference>
<evidence type="ECO:0000256" key="4">
    <source>
        <dbReference type="ARBA" id="ARBA00022527"/>
    </source>
</evidence>
<dbReference type="GO" id="GO:0006281">
    <property type="term" value="P:DNA repair"/>
    <property type="evidence" value="ECO:0007669"/>
    <property type="project" value="UniProtKB-KW"/>
</dbReference>
<keyword evidence="6" id="KW-0547">Nucleotide-binding</keyword>
<evidence type="ECO:0000256" key="5">
    <source>
        <dbReference type="ARBA" id="ARBA00022679"/>
    </source>
</evidence>
<keyword evidence="11" id="KW-0539">Nucleus</keyword>
<name>A0A835Z967_9STRA</name>
<dbReference type="InterPro" id="IPR036940">
    <property type="entry name" value="PI3/4_kinase_cat_sf"/>
</dbReference>
<proteinExistence type="inferred from homology"/>
<evidence type="ECO:0000256" key="6">
    <source>
        <dbReference type="ARBA" id="ARBA00022741"/>
    </source>
</evidence>
<dbReference type="GO" id="GO:0004674">
    <property type="term" value="F:protein serine/threonine kinase activity"/>
    <property type="evidence" value="ECO:0007669"/>
    <property type="project" value="UniProtKB-KW"/>
</dbReference>
<dbReference type="PROSITE" id="PS51190">
    <property type="entry name" value="FATC"/>
    <property type="match status" value="1"/>
</dbReference>
<keyword evidence="9" id="KW-0067">ATP-binding</keyword>
<dbReference type="Proteomes" id="UP000664859">
    <property type="component" value="Unassembled WGS sequence"/>
</dbReference>
<evidence type="ECO:0000259" key="13">
    <source>
        <dbReference type="PROSITE" id="PS50290"/>
    </source>
</evidence>
<keyword evidence="4" id="KW-0723">Serine/threonine-protein kinase</keyword>
<dbReference type="GO" id="GO:0005634">
    <property type="term" value="C:nucleus"/>
    <property type="evidence" value="ECO:0007669"/>
    <property type="project" value="UniProtKB-SubCell"/>
</dbReference>
<protein>
    <recommendedName>
        <fullName evidence="3">non-specific serine/threonine protein kinase</fullName>
        <ecNumber evidence="3">2.7.11.1</ecNumber>
    </recommendedName>
</protein>
<comment type="caution">
    <text evidence="16">The sequence shown here is derived from an EMBL/GenBank/DDBJ whole genome shotgun (WGS) entry which is preliminary data.</text>
</comment>
<dbReference type="Gene3D" id="1.10.1070.11">
    <property type="entry name" value="Phosphatidylinositol 3-/4-kinase, catalytic domain"/>
    <property type="match status" value="1"/>
</dbReference>
<evidence type="ECO:0000256" key="7">
    <source>
        <dbReference type="ARBA" id="ARBA00022763"/>
    </source>
</evidence>
<dbReference type="Pfam" id="PF00454">
    <property type="entry name" value="PI3_PI4_kinase"/>
    <property type="match status" value="1"/>
</dbReference>